<sequence>MTPLAPEGDAASALAMAVSIVMGPGDGRLLLLAACVLLCGLGRALEPGPPLCPQRDRFEEELVLKPLSSGDLAADFQFRTRWDVELGPRDTSGSRGEAP</sequence>
<feature type="signal peptide" evidence="1">
    <location>
        <begin position="1"/>
        <end position="44"/>
    </location>
</feature>
<reference evidence="2 3" key="1">
    <citation type="journal article" date="2018" name="Nat. Ecol. Evol.">
        <title>Shark genomes provide insights into elasmobranch evolution and the origin of vertebrates.</title>
        <authorList>
            <person name="Hara Y"/>
            <person name="Yamaguchi K"/>
            <person name="Onimaru K"/>
            <person name="Kadota M"/>
            <person name="Koyanagi M"/>
            <person name="Keeley SD"/>
            <person name="Tatsumi K"/>
            <person name="Tanaka K"/>
            <person name="Motone F"/>
            <person name="Kageyama Y"/>
            <person name="Nozu R"/>
            <person name="Adachi N"/>
            <person name="Nishimura O"/>
            <person name="Nakagawa R"/>
            <person name="Tanegashima C"/>
            <person name="Kiyatake I"/>
            <person name="Matsumoto R"/>
            <person name="Murakumo K"/>
            <person name="Nishida K"/>
            <person name="Terakita A"/>
            <person name="Kuratani S"/>
            <person name="Sato K"/>
            <person name="Hyodo S Kuraku.S."/>
        </authorList>
    </citation>
    <scope>NUCLEOTIDE SEQUENCE [LARGE SCALE GENOMIC DNA]</scope>
</reference>
<keyword evidence="3" id="KW-1185">Reference proteome</keyword>
<feature type="non-terminal residue" evidence="2">
    <location>
        <position position="99"/>
    </location>
</feature>
<accession>A0A401TPY5</accession>
<evidence type="ECO:0000256" key="1">
    <source>
        <dbReference type="SAM" id="SignalP"/>
    </source>
</evidence>
<keyword evidence="1" id="KW-0732">Signal</keyword>
<feature type="chain" id="PRO_5019106386" evidence="1">
    <location>
        <begin position="45"/>
        <end position="99"/>
    </location>
</feature>
<comment type="caution">
    <text evidence="2">The sequence shown here is derived from an EMBL/GenBank/DDBJ whole genome shotgun (WGS) entry which is preliminary data.</text>
</comment>
<protein>
    <submittedName>
        <fullName evidence="2">Uncharacterized protein</fullName>
    </submittedName>
</protein>
<dbReference type="STRING" id="137246.A0A401TPY5"/>
<dbReference type="AlphaFoldDB" id="A0A401TPY5"/>
<evidence type="ECO:0000313" key="3">
    <source>
        <dbReference type="Proteomes" id="UP000287033"/>
    </source>
</evidence>
<dbReference type="Proteomes" id="UP000287033">
    <property type="component" value="Unassembled WGS sequence"/>
</dbReference>
<dbReference type="EMBL" id="BEZZ01146429">
    <property type="protein sequence ID" value="GCC44731.1"/>
    <property type="molecule type" value="Genomic_DNA"/>
</dbReference>
<name>A0A401TPY5_CHIPU</name>
<evidence type="ECO:0000313" key="2">
    <source>
        <dbReference type="EMBL" id="GCC44731.1"/>
    </source>
</evidence>
<organism evidence="2 3">
    <name type="scientific">Chiloscyllium punctatum</name>
    <name type="common">Brownbanded bambooshark</name>
    <name type="synonym">Hemiscyllium punctatum</name>
    <dbReference type="NCBI Taxonomy" id="137246"/>
    <lineage>
        <taxon>Eukaryota</taxon>
        <taxon>Metazoa</taxon>
        <taxon>Chordata</taxon>
        <taxon>Craniata</taxon>
        <taxon>Vertebrata</taxon>
        <taxon>Chondrichthyes</taxon>
        <taxon>Elasmobranchii</taxon>
        <taxon>Galeomorphii</taxon>
        <taxon>Galeoidea</taxon>
        <taxon>Orectolobiformes</taxon>
        <taxon>Hemiscylliidae</taxon>
        <taxon>Chiloscyllium</taxon>
    </lineage>
</organism>
<gene>
    <name evidence="2" type="ORF">chiPu_0029022</name>
</gene>
<proteinExistence type="predicted"/>